<reference evidence="8" key="2">
    <citation type="journal article" date="2024" name="Plant">
        <title>Genomic evolution and insights into agronomic trait innovations of Sesamum species.</title>
        <authorList>
            <person name="Miao H."/>
            <person name="Wang L."/>
            <person name="Qu L."/>
            <person name="Liu H."/>
            <person name="Sun Y."/>
            <person name="Le M."/>
            <person name="Wang Q."/>
            <person name="Wei S."/>
            <person name="Zheng Y."/>
            <person name="Lin W."/>
            <person name="Duan Y."/>
            <person name="Cao H."/>
            <person name="Xiong S."/>
            <person name="Wang X."/>
            <person name="Wei L."/>
            <person name="Li C."/>
            <person name="Ma Q."/>
            <person name="Ju M."/>
            <person name="Zhao R."/>
            <person name="Li G."/>
            <person name="Mu C."/>
            <person name="Tian Q."/>
            <person name="Mei H."/>
            <person name="Zhang T."/>
            <person name="Gao T."/>
            <person name="Zhang H."/>
        </authorList>
    </citation>
    <scope>NUCLEOTIDE SEQUENCE</scope>
    <source>
        <strain evidence="8">3651</strain>
    </source>
</reference>
<evidence type="ECO:0000256" key="2">
    <source>
        <dbReference type="ARBA" id="ARBA00004167"/>
    </source>
</evidence>
<dbReference type="PANTHER" id="PTHR47955">
    <property type="entry name" value="CYTOCHROME P450 FAMILY 71 PROTEIN"/>
    <property type="match status" value="1"/>
</dbReference>
<keyword evidence="9" id="KW-1185">Reference proteome</keyword>
<dbReference type="GO" id="GO:0020037">
    <property type="term" value="F:heme binding"/>
    <property type="evidence" value="ECO:0007669"/>
    <property type="project" value="InterPro"/>
</dbReference>
<organism evidence="8 9">
    <name type="scientific">Sesamum alatum</name>
    <dbReference type="NCBI Taxonomy" id="300844"/>
    <lineage>
        <taxon>Eukaryota</taxon>
        <taxon>Viridiplantae</taxon>
        <taxon>Streptophyta</taxon>
        <taxon>Embryophyta</taxon>
        <taxon>Tracheophyta</taxon>
        <taxon>Spermatophyta</taxon>
        <taxon>Magnoliopsida</taxon>
        <taxon>eudicotyledons</taxon>
        <taxon>Gunneridae</taxon>
        <taxon>Pentapetalae</taxon>
        <taxon>asterids</taxon>
        <taxon>lamiids</taxon>
        <taxon>Lamiales</taxon>
        <taxon>Pedaliaceae</taxon>
        <taxon>Sesamum</taxon>
    </lineage>
</organism>
<protein>
    <submittedName>
        <fullName evidence="8">Cytochrome</fullName>
    </submittedName>
</protein>
<dbReference type="PRINTS" id="PR00463">
    <property type="entry name" value="EP450I"/>
</dbReference>
<comment type="subcellular location">
    <subcellularLocation>
        <location evidence="2">Membrane</location>
        <topology evidence="2">Single-pass membrane protein</topology>
    </subcellularLocation>
</comment>
<proteinExistence type="inferred from homology"/>
<evidence type="ECO:0000256" key="6">
    <source>
        <dbReference type="ARBA" id="ARBA00023002"/>
    </source>
</evidence>
<evidence type="ECO:0000256" key="3">
    <source>
        <dbReference type="ARBA" id="ARBA00010617"/>
    </source>
</evidence>
<name>A0AAE1YX92_9LAMI</name>
<comment type="cofactor">
    <cofactor evidence="1">
        <name>heme</name>
        <dbReference type="ChEBI" id="CHEBI:30413"/>
    </cofactor>
</comment>
<dbReference type="PANTHER" id="PTHR47955:SF15">
    <property type="entry name" value="CYTOCHROME P450 71A2-LIKE"/>
    <property type="match status" value="1"/>
</dbReference>
<gene>
    <name evidence="8" type="ORF">Salat_0180800</name>
</gene>
<evidence type="ECO:0000256" key="4">
    <source>
        <dbReference type="ARBA" id="ARBA00022617"/>
    </source>
</evidence>
<dbReference type="InterPro" id="IPR002401">
    <property type="entry name" value="Cyt_P450_E_grp-I"/>
</dbReference>
<comment type="similarity">
    <text evidence="3">Belongs to the cytochrome P450 family.</text>
</comment>
<reference evidence="8" key="1">
    <citation type="submission" date="2020-06" db="EMBL/GenBank/DDBJ databases">
        <authorList>
            <person name="Li T."/>
            <person name="Hu X."/>
            <person name="Zhang T."/>
            <person name="Song X."/>
            <person name="Zhang H."/>
            <person name="Dai N."/>
            <person name="Sheng W."/>
            <person name="Hou X."/>
            <person name="Wei L."/>
        </authorList>
    </citation>
    <scope>NUCLEOTIDE SEQUENCE</scope>
    <source>
        <strain evidence="8">3651</strain>
        <tissue evidence="8">Leaf</tissue>
    </source>
</reference>
<dbReference type="SUPFAM" id="SSF48264">
    <property type="entry name" value="Cytochrome P450"/>
    <property type="match status" value="1"/>
</dbReference>
<keyword evidence="7" id="KW-0408">Iron</keyword>
<evidence type="ECO:0000256" key="5">
    <source>
        <dbReference type="ARBA" id="ARBA00022723"/>
    </source>
</evidence>
<evidence type="ECO:0000256" key="1">
    <source>
        <dbReference type="ARBA" id="ARBA00001971"/>
    </source>
</evidence>
<comment type="caution">
    <text evidence="8">The sequence shown here is derived from an EMBL/GenBank/DDBJ whole genome shotgun (WGS) entry which is preliminary data.</text>
</comment>
<dbReference type="Pfam" id="PF00067">
    <property type="entry name" value="p450"/>
    <property type="match status" value="1"/>
</dbReference>
<dbReference type="GO" id="GO:0016705">
    <property type="term" value="F:oxidoreductase activity, acting on paired donors, with incorporation or reduction of molecular oxygen"/>
    <property type="evidence" value="ECO:0007669"/>
    <property type="project" value="InterPro"/>
</dbReference>
<dbReference type="AlphaFoldDB" id="A0AAE1YX92"/>
<dbReference type="GO" id="GO:0005506">
    <property type="term" value="F:iron ion binding"/>
    <property type="evidence" value="ECO:0007669"/>
    <property type="project" value="InterPro"/>
</dbReference>
<dbReference type="GO" id="GO:0016020">
    <property type="term" value="C:membrane"/>
    <property type="evidence" value="ECO:0007669"/>
    <property type="project" value="UniProtKB-SubCell"/>
</dbReference>
<dbReference type="InterPro" id="IPR036396">
    <property type="entry name" value="Cyt_P450_sf"/>
</dbReference>
<evidence type="ECO:0000256" key="7">
    <source>
        <dbReference type="ARBA" id="ARBA00023004"/>
    </source>
</evidence>
<dbReference type="Gene3D" id="1.10.630.10">
    <property type="entry name" value="Cytochrome P450"/>
    <property type="match status" value="1"/>
</dbReference>
<accession>A0AAE1YX92</accession>
<evidence type="ECO:0000313" key="8">
    <source>
        <dbReference type="EMBL" id="KAK4438465.1"/>
    </source>
</evidence>
<dbReference type="Proteomes" id="UP001293254">
    <property type="component" value="Unassembled WGS sequence"/>
</dbReference>
<dbReference type="InterPro" id="IPR001128">
    <property type="entry name" value="Cyt_P450"/>
</dbReference>
<dbReference type="GO" id="GO:0004497">
    <property type="term" value="F:monooxygenase activity"/>
    <property type="evidence" value="ECO:0007669"/>
    <property type="project" value="InterPro"/>
</dbReference>
<keyword evidence="5" id="KW-0479">Metal-binding</keyword>
<keyword evidence="6" id="KW-0560">Oxidoreductase</keyword>
<dbReference type="EMBL" id="JACGWO010000001">
    <property type="protein sequence ID" value="KAK4438465.1"/>
    <property type="molecule type" value="Genomic_DNA"/>
</dbReference>
<evidence type="ECO:0000313" key="9">
    <source>
        <dbReference type="Proteomes" id="UP001293254"/>
    </source>
</evidence>
<keyword evidence="4" id="KW-0349">Heme</keyword>
<sequence length="298" mass="33945">MHPLALYLLGLFSIYLIAKWLHKPRKKLPASPPKLPILGNLHQLSPLAHRSLQSLRRKYGPLMLLHFGSRPVIIVQSADAASEIMKTNDLVFADKPGSRTTRRLFYDMKDISVAPYGEYWRKLKSVCILQLLSSKRVQSFNFIREEETALLMKRIKSHCSSGSPVNLSELFTSLTNDVICRAAFGRKYSDGDGGKKFLMLLTEVLQLMGSLNIGEFIPWLSWINLVNGFDNRVEKVAKEVDVFLEMVIQEHLNERLECCAADQDESRENFVDILLKIYKDNNTGVSIDKDSIKAIILY</sequence>